<protein>
    <submittedName>
        <fullName evidence="2">Uncharacterized protein</fullName>
    </submittedName>
</protein>
<accession>A0ABS5C1T5</accession>
<gene>
    <name evidence="2" type="ORF">J8F10_32195</name>
</gene>
<sequence>MAPERMLQVVVGPRQVGHIVAVEQARLVAPAHLHEVIQRPGQVGPLPAQGVHLSNPLARIGCGPRSRSGRYGCSARADGDPAVGRGVRGDNPYALVDKKDRKPVKPLVFHSHDGRELGPDDMELVPAEVSRPARRN</sequence>
<reference evidence="2 3" key="1">
    <citation type="submission" date="2021-04" db="EMBL/GenBank/DDBJ databases">
        <authorList>
            <person name="Ivanova A."/>
        </authorList>
    </citation>
    <scope>NUCLEOTIDE SEQUENCE [LARGE SCALE GENOMIC DNA]</scope>
    <source>
        <strain evidence="2 3">G18</strain>
    </source>
</reference>
<feature type="region of interest" description="Disordered" evidence="1">
    <location>
        <begin position="64"/>
        <end position="136"/>
    </location>
</feature>
<evidence type="ECO:0000256" key="1">
    <source>
        <dbReference type="SAM" id="MobiDB-lite"/>
    </source>
</evidence>
<evidence type="ECO:0000313" key="3">
    <source>
        <dbReference type="Proteomes" id="UP000676565"/>
    </source>
</evidence>
<dbReference type="Proteomes" id="UP000676565">
    <property type="component" value="Unassembled WGS sequence"/>
</dbReference>
<organism evidence="2 3">
    <name type="scientific">Gemmata palustris</name>
    <dbReference type="NCBI Taxonomy" id="2822762"/>
    <lineage>
        <taxon>Bacteria</taxon>
        <taxon>Pseudomonadati</taxon>
        <taxon>Planctomycetota</taxon>
        <taxon>Planctomycetia</taxon>
        <taxon>Gemmatales</taxon>
        <taxon>Gemmataceae</taxon>
        <taxon>Gemmata</taxon>
    </lineage>
</organism>
<proteinExistence type="predicted"/>
<keyword evidence="3" id="KW-1185">Reference proteome</keyword>
<evidence type="ECO:0000313" key="2">
    <source>
        <dbReference type="EMBL" id="MBP3959929.1"/>
    </source>
</evidence>
<dbReference type="EMBL" id="JAGKQQ010000001">
    <property type="protein sequence ID" value="MBP3959929.1"/>
    <property type="molecule type" value="Genomic_DNA"/>
</dbReference>
<comment type="caution">
    <text evidence="2">The sequence shown here is derived from an EMBL/GenBank/DDBJ whole genome shotgun (WGS) entry which is preliminary data.</text>
</comment>
<name>A0ABS5C1T5_9BACT</name>